<evidence type="ECO:0000256" key="2">
    <source>
        <dbReference type="ARBA" id="ARBA00023136"/>
    </source>
</evidence>
<dbReference type="InterPro" id="IPR011990">
    <property type="entry name" value="TPR-like_helical_dom_sf"/>
</dbReference>
<evidence type="ECO:0000313" key="6">
    <source>
        <dbReference type="EMBL" id="PPI86371.1"/>
    </source>
</evidence>
<dbReference type="GO" id="GO:0043165">
    <property type="term" value="P:Gram-negative-bacterium-type cell outer membrane assembly"/>
    <property type="evidence" value="ECO:0007669"/>
    <property type="project" value="UniProtKB-UniRule"/>
</dbReference>
<dbReference type="Pfam" id="PF13525">
    <property type="entry name" value="YfiO"/>
    <property type="match status" value="1"/>
</dbReference>
<comment type="caution">
    <text evidence="6">The sequence shown here is derived from an EMBL/GenBank/DDBJ whole genome shotgun (WGS) entry which is preliminary data.</text>
</comment>
<keyword evidence="2 4" id="KW-0472">Membrane</keyword>
<dbReference type="Proteomes" id="UP000296144">
    <property type="component" value="Unassembled WGS sequence"/>
</dbReference>
<protein>
    <recommendedName>
        <fullName evidence="4">Outer membrane protein assembly factor BamD</fullName>
    </recommendedName>
</protein>
<comment type="similarity">
    <text evidence="4">Belongs to the BamD family.</text>
</comment>
<dbReference type="Gene3D" id="1.25.40.10">
    <property type="entry name" value="Tetratricopeptide repeat domain"/>
    <property type="match status" value="1"/>
</dbReference>
<comment type="subcellular location">
    <subcellularLocation>
        <location evidence="4">Cell outer membrane</location>
        <topology evidence="4">Lipid-anchor</topology>
    </subcellularLocation>
</comment>
<sequence length="244" mass="29062">MKIIKYTLTIFTLILMMTGCSEFNRTESSYYSLSKIYDLAQKKMRENNFKSAIKYLKTIENQDFIGLYSQQVRLDLIYAYYKNRDLHSAQLVIHHFINLYPKHPNLDYVIYMKGVIEMSIDNPSLIMKVLNFDYYDRDLEHSNNAFVDFKHILHHYPKSVYANDSYNRLIYLQNRLAKHELSIASFYNERKAYVAVINRIKKMIKYYPDTKATHDALLLMEKAYRKLQINEKADKIAKIIAMNT</sequence>
<dbReference type="RefSeq" id="WP_136130314.1">
    <property type="nucleotide sequence ID" value="NZ_PDKU01000004.1"/>
</dbReference>
<evidence type="ECO:0000259" key="5">
    <source>
        <dbReference type="Pfam" id="PF13525"/>
    </source>
</evidence>
<gene>
    <name evidence="4" type="primary">bamD</name>
    <name evidence="6" type="ORF">CRV10_02730</name>
</gene>
<dbReference type="HAMAP" id="MF_00922">
    <property type="entry name" value="OM_assembly_BamD"/>
    <property type="match status" value="1"/>
</dbReference>
<accession>A0A2P5SVL6</accession>
<evidence type="ECO:0000256" key="3">
    <source>
        <dbReference type="ARBA" id="ARBA00023237"/>
    </source>
</evidence>
<proteinExistence type="inferred from homology"/>
<keyword evidence="1 4" id="KW-0732">Signal</keyword>
<evidence type="ECO:0000256" key="4">
    <source>
        <dbReference type="HAMAP-Rule" id="MF_00922"/>
    </source>
</evidence>
<evidence type="ECO:0000313" key="7">
    <source>
        <dbReference type="Proteomes" id="UP000296144"/>
    </source>
</evidence>
<comment type="function">
    <text evidence="4">Part of the outer membrane protein assembly complex, which is involved in assembly and insertion of beta-barrel proteins into the outer membrane. Constitutes, with BamA, the core component of the assembly machinery.</text>
</comment>
<feature type="domain" description="Outer membrane lipoprotein BamD-like" evidence="5">
    <location>
        <begin position="34"/>
        <end position="237"/>
    </location>
</feature>
<organism evidence="6 7">
    <name type="scientific">Candidatus Pantoea edessiphila</name>
    <dbReference type="NCBI Taxonomy" id="2044610"/>
    <lineage>
        <taxon>Bacteria</taxon>
        <taxon>Pseudomonadati</taxon>
        <taxon>Pseudomonadota</taxon>
        <taxon>Gammaproteobacteria</taxon>
        <taxon>Enterobacterales</taxon>
        <taxon>Erwiniaceae</taxon>
        <taxon>Pantoea</taxon>
    </lineage>
</organism>
<dbReference type="AlphaFoldDB" id="A0A2P5SVL6"/>
<keyword evidence="4" id="KW-0564">Palmitate</keyword>
<dbReference type="PROSITE" id="PS51257">
    <property type="entry name" value="PROKAR_LIPOPROTEIN"/>
    <property type="match status" value="1"/>
</dbReference>
<dbReference type="GO" id="GO:0009279">
    <property type="term" value="C:cell outer membrane"/>
    <property type="evidence" value="ECO:0007669"/>
    <property type="project" value="UniProtKB-SubCell"/>
</dbReference>
<keyword evidence="3 4" id="KW-0998">Cell outer membrane</keyword>
<reference evidence="6 7" key="1">
    <citation type="journal article" date="2018" name="Genome Biol. Evol.">
        <title>Cladogenesis and Genomic Streamlining in Extracellular Endosymbionts of Tropical Stink Bugs.</title>
        <authorList>
            <person name="Otero-Bravo A."/>
            <person name="Goffredi S."/>
            <person name="Sabree Z.L."/>
        </authorList>
    </citation>
    <scope>NUCLEOTIDE SEQUENCE [LARGE SCALE GENOMIC DNA]</scope>
    <source>
        <strain evidence="6 7">SoEL</strain>
    </source>
</reference>
<keyword evidence="4" id="KW-0449">Lipoprotein</keyword>
<dbReference type="InterPro" id="IPR039565">
    <property type="entry name" value="BamD-like"/>
</dbReference>
<dbReference type="NCBIfam" id="TIGR03302">
    <property type="entry name" value="OM_YfiO"/>
    <property type="match status" value="1"/>
</dbReference>
<name>A0A2P5SVL6_9GAMM</name>
<comment type="subunit">
    <text evidence="4">Part of the Bam complex, which is composed of the outer membrane protein BamA, and four lipoproteins BamB, BamC, BamD and BamE.</text>
</comment>
<dbReference type="GO" id="GO:0051205">
    <property type="term" value="P:protein insertion into membrane"/>
    <property type="evidence" value="ECO:0007669"/>
    <property type="project" value="UniProtKB-UniRule"/>
</dbReference>
<dbReference type="EMBL" id="PDKU01000004">
    <property type="protein sequence ID" value="PPI86371.1"/>
    <property type="molecule type" value="Genomic_DNA"/>
</dbReference>
<dbReference type="CDD" id="cd15830">
    <property type="entry name" value="BamD"/>
    <property type="match status" value="1"/>
</dbReference>
<dbReference type="InterPro" id="IPR017689">
    <property type="entry name" value="BamD"/>
</dbReference>
<keyword evidence="7" id="KW-1185">Reference proteome</keyword>
<evidence type="ECO:0000256" key="1">
    <source>
        <dbReference type="ARBA" id="ARBA00022729"/>
    </source>
</evidence>
<dbReference type="OrthoDB" id="9779191at2"/>